<accession>A0AAP5LPD3</accession>
<evidence type="ECO:0000313" key="3">
    <source>
        <dbReference type="Proteomes" id="UP001254832"/>
    </source>
</evidence>
<dbReference type="RefSeq" id="WP_310136801.1">
    <property type="nucleotide sequence ID" value="NZ_JAVDTR010000002.1"/>
</dbReference>
<dbReference type="Proteomes" id="UP001254832">
    <property type="component" value="Unassembled WGS sequence"/>
</dbReference>
<dbReference type="EMBL" id="JAVDTR010000002">
    <property type="protein sequence ID" value="MDR6722374.1"/>
    <property type="molecule type" value="Genomic_DNA"/>
</dbReference>
<evidence type="ECO:0000313" key="2">
    <source>
        <dbReference type="EMBL" id="MDR6722374.1"/>
    </source>
</evidence>
<gene>
    <name evidence="2" type="ORF">J2W91_000822</name>
</gene>
<sequence>MDYLKKHDYVQWLFSPYALIERDVERFVGEVKSNEWSNEQDAQMVRENDGVEKMRDLSPLLTGRPSK</sequence>
<name>A0AAP5LPD3_PAEAM</name>
<feature type="region of interest" description="Disordered" evidence="1">
    <location>
        <begin position="38"/>
        <end position="67"/>
    </location>
</feature>
<comment type="caution">
    <text evidence="2">The sequence shown here is derived from an EMBL/GenBank/DDBJ whole genome shotgun (WGS) entry which is preliminary data.</text>
</comment>
<feature type="compositionally biased region" description="Basic and acidic residues" evidence="1">
    <location>
        <begin position="44"/>
        <end position="56"/>
    </location>
</feature>
<protein>
    <submittedName>
        <fullName evidence="2">Uncharacterized protein</fullName>
    </submittedName>
</protein>
<dbReference type="AlphaFoldDB" id="A0AAP5LPD3"/>
<evidence type="ECO:0000256" key="1">
    <source>
        <dbReference type="SAM" id="MobiDB-lite"/>
    </source>
</evidence>
<proteinExistence type="predicted"/>
<reference evidence="2" key="1">
    <citation type="submission" date="2023-07" db="EMBL/GenBank/DDBJ databases">
        <title>Sorghum-associated microbial communities from plants grown in Nebraska, USA.</title>
        <authorList>
            <person name="Schachtman D."/>
        </authorList>
    </citation>
    <scope>NUCLEOTIDE SEQUENCE</scope>
    <source>
        <strain evidence="2">BE80</strain>
    </source>
</reference>
<organism evidence="2 3">
    <name type="scientific">Paenibacillus amylolyticus</name>
    <dbReference type="NCBI Taxonomy" id="1451"/>
    <lineage>
        <taxon>Bacteria</taxon>
        <taxon>Bacillati</taxon>
        <taxon>Bacillota</taxon>
        <taxon>Bacilli</taxon>
        <taxon>Bacillales</taxon>
        <taxon>Paenibacillaceae</taxon>
        <taxon>Paenibacillus</taxon>
    </lineage>
</organism>